<dbReference type="RefSeq" id="WP_203148844.1">
    <property type="nucleotide sequence ID" value="NZ_JAEVHL010000053.1"/>
</dbReference>
<keyword evidence="3" id="KW-1185">Reference proteome</keyword>
<dbReference type="EMBL" id="JAEVHL010000053">
    <property type="protein sequence ID" value="MBM0276366.1"/>
    <property type="molecule type" value="Genomic_DNA"/>
</dbReference>
<evidence type="ECO:0000313" key="3">
    <source>
        <dbReference type="Proteomes" id="UP000622245"/>
    </source>
</evidence>
<keyword evidence="1" id="KW-0472">Membrane</keyword>
<comment type="caution">
    <text evidence="2">The sequence shown here is derived from an EMBL/GenBank/DDBJ whole genome shotgun (WGS) entry which is preliminary data.</text>
</comment>
<dbReference type="Proteomes" id="UP000622245">
    <property type="component" value="Unassembled WGS sequence"/>
</dbReference>
<organism evidence="2 3">
    <name type="scientific">Micromonospora tarensis</name>
    <dbReference type="NCBI Taxonomy" id="2806100"/>
    <lineage>
        <taxon>Bacteria</taxon>
        <taxon>Bacillati</taxon>
        <taxon>Actinomycetota</taxon>
        <taxon>Actinomycetes</taxon>
        <taxon>Micromonosporales</taxon>
        <taxon>Micromonosporaceae</taxon>
        <taxon>Micromonospora</taxon>
    </lineage>
</organism>
<sequence>MPRSNARTVAVLAALGALAPLVMLVVWRRQDLLGVALALLCVLLTMVAGVAVSAARQVGNQEPVDRSTTVGPPELMPYGIDADTLEALDSRDALRAVRDRRRGTNGLSGR</sequence>
<gene>
    <name evidence="2" type="ORF">JM949_13465</name>
</gene>
<proteinExistence type="predicted"/>
<evidence type="ECO:0000256" key="1">
    <source>
        <dbReference type="SAM" id="Phobius"/>
    </source>
</evidence>
<keyword evidence="1" id="KW-0812">Transmembrane</keyword>
<reference evidence="2 3" key="1">
    <citation type="submission" date="2021-01" db="EMBL/GenBank/DDBJ databases">
        <title>Draft genome sequence of Micromonospora sp. strain STR1s_6.</title>
        <authorList>
            <person name="Karlyshev A."/>
            <person name="Jawad R."/>
        </authorList>
    </citation>
    <scope>NUCLEOTIDE SEQUENCE [LARGE SCALE GENOMIC DNA]</scope>
    <source>
        <strain evidence="2 3">STR1S-6</strain>
    </source>
</reference>
<keyword evidence="1" id="KW-1133">Transmembrane helix</keyword>
<evidence type="ECO:0000313" key="2">
    <source>
        <dbReference type="EMBL" id="MBM0276366.1"/>
    </source>
</evidence>
<protein>
    <submittedName>
        <fullName evidence="2">Uncharacterized protein</fullName>
    </submittedName>
</protein>
<accession>A0ABS1YG24</accession>
<name>A0ABS1YG24_9ACTN</name>
<feature type="transmembrane region" description="Helical" evidence="1">
    <location>
        <begin position="34"/>
        <end position="55"/>
    </location>
</feature>